<reference evidence="2 3" key="1">
    <citation type="journal article" date="2021" name="Elife">
        <title>Chloroplast acquisition without the gene transfer in kleptoplastic sea slugs, Plakobranchus ocellatus.</title>
        <authorList>
            <person name="Maeda T."/>
            <person name="Takahashi S."/>
            <person name="Yoshida T."/>
            <person name="Shimamura S."/>
            <person name="Takaki Y."/>
            <person name="Nagai Y."/>
            <person name="Toyoda A."/>
            <person name="Suzuki Y."/>
            <person name="Arimoto A."/>
            <person name="Ishii H."/>
            <person name="Satoh N."/>
            <person name="Nishiyama T."/>
            <person name="Hasebe M."/>
            <person name="Maruyama T."/>
            <person name="Minagawa J."/>
            <person name="Obokata J."/>
            <person name="Shigenobu S."/>
        </authorList>
    </citation>
    <scope>NUCLEOTIDE SEQUENCE [LARGE SCALE GENOMIC DNA]</scope>
</reference>
<protein>
    <submittedName>
        <fullName evidence="2">Uncharacterized protein</fullName>
    </submittedName>
</protein>
<name>A0AAV4H0C6_9GAST</name>
<feature type="compositionally biased region" description="Basic and acidic residues" evidence="1">
    <location>
        <begin position="31"/>
        <end position="46"/>
    </location>
</feature>
<feature type="compositionally biased region" description="Basic and acidic residues" evidence="1">
    <location>
        <begin position="55"/>
        <end position="68"/>
    </location>
</feature>
<dbReference type="EMBL" id="BMAT01012393">
    <property type="protein sequence ID" value="GFR91462.1"/>
    <property type="molecule type" value="Genomic_DNA"/>
</dbReference>
<keyword evidence="3" id="KW-1185">Reference proteome</keyword>
<comment type="caution">
    <text evidence="2">The sequence shown here is derived from an EMBL/GenBank/DDBJ whole genome shotgun (WGS) entry which is preliminary data.</text>
</comment>
<evidence type="ECO:0000256" key="1">
    <source>
        <dbReference type="SAM" id="MobiDB-lite"/>
    </source>
</evidence>
<feature type="compositionally biased region" description="Basic and acidic residues" evidence="1">
    <location>
        <begin position="1"/>
        <end position="11"/>
    </location>
</feature>
<feature type="region of interest" description="Disordered" evidence="1">
    <location>
        <begin position="31"/>
        <end position="68"/>
    </location>
</feature>
<evidence type="ECO:0000313" key="3">
    <source>
        <dbReference type="Proteomes" id="UP000762676"/>
    </source>
</evidence>
<feature type="region of interest" description="Disordered" evidence="1">
    <location>
        <begin position="1"/>
        <end position="20"/>
    </location>
</feature>
<sequence length="68" mass="7791">MSGRRTPDQGSKHQWTAANVELKQPHRLLLEAHMEDEKLKRKDGKEWKRKGRKGRGGEGGRGEEELKG</sequence>
<dbReference type="Proteomes" id="UP000762676">
    <property type="component" value="Unassembled WGS sequence"/>
</dbReference>
<proteinExistence type="predicted"/>
<evidence type="ECO:0000313" key="2">
    <source>
        <dbReference type="EMBL" id="GFR91462.1"/>
    </source>
</evidence>
<gene>
    <name evidence="2" type="ORF">ElyMa_006176600</name>
</gene>
<dbReference type="AlphaFoldDB" id="A0AAV4H0C6"/>
<accession>A0AAV4H0C6</accession>
<organism evidence="2 3">
    <name type="scientific">Elysia marginata</name>
    <dbReference type="NCBI Taxonomy" id="1093978"/>
    <lineage>
        <taxon>Eukaryota</taxon>
        <taxon>Metazoa</taxon>
        <taxon>Spiralia</taxon>
        <taxon>Lophotrochozoa</taxon>
        <taxon>Mollusca</taxon>
        <taxon>Gastropoda</taxon>
        <taxon>Heterobranchia</taxon>
        <taxon>Euthyneura</taxon>
        <taxon>Panpulmonata</taxon>
        <taxon>Sacoglossa</taxon>
        <taxon>Placobranchoidea</taxon>
        <taxon>Plakobranchidae</taxon>
        <taxon>Elysia</taxon>
    </lineage>
</organism>